<protein>
    <submittedName>
        <fullName evidence="8">2-oxoglutarate (2OG) and Fe(II)-dependent oxygenase superfamilyprotein</fullName>
    </submittedName>
</protein>
<dbReference type="PROSITE" id="PS51471">
    <property type="entry name" value="FE2OG_OXY"/>
    <property type="match status" value="1"/>
</dbReference>
<dbReference type="GO" id="GO:0046872">
    <property type="term" value="F:metal ion binding"/>
    <property type="evidence" value="ECO:0007669"/>
    <property type="project" value="UniProtKB-KW"/>
</dbReference>
<dbReference type="EMBL" id="LFYR01000893">
    <property type="protein sequence ID" value="KMZ67599.1"/>
    <property type="molecule type" value="Genomic_DNA"/>
</dbReference>
<evidence type="ECO:0000313" key="8">
    <source>
        <dbReference type="EMBL" id="KMZ67599.1"/>
    </source>
</evidence>
<dbReference type="InterPro" id="IPR026992">
    <property type="entry name" value="DIOX_N"/>
</dbReference>
<dbReference type="Gene3D" id="2.60.120.330">
    <property type="entry name" value="B-lactam Antibiotic, Isopenicillin N Synthase, Chain"/>
    <property type="match status" value="1"/>
</dbReference>
<evidence type="ECO:0000256" key="2">
    <source>
        <dbReference type="ARBA" id="ARBA00022723"/>
    </source>
</evidence>
<comment type="similarity">
    <text evidence="1 5">Belongs to the iron/ascorbate-dependent oxidoreductase family.</text>
</comment>
<keyword evidence="2 5" id="KW-0479">Metal-binding</keyword>
<evidence type="ECO:0000256" key="5">
    <source>
        <dbReference type="RuleBase" id="RU003682"/>
    </source>
</evidence>
<dbReference type="GO" id="GO:0016706">
    <property type="term" value="F:2-oxoglutarate-dependent dioxygenase activity"/>
    <property type="evidence" value="ECO:0000318"/>
    <property type="project" value="GO_Central"/>
</dbReference>
<evidence type="ECO:0000259" key="7">
    <source>
        <dbReference type="PROSITE" id="PS51471"/>
    </source>
</evidence>
<dbReference type="AlphaFoldDB" id="A0A0K9PF75"/>
<feature type="compositionally biased region" description="Polar residues" evidence="6">
    <location>
        <begin position="340"/>
        <end position="358"/>
    </location>
</feature>
<dbReference type="InterPro" id="IPR044861">
    <property type="entry name" value="IPNS-like_FE2OG_OXY"/>
</dbReference>
<dbReference type="OrthoDB" id="288590at2759"/>
<dbReference type="STRING" id="29655.A0A0K9PF75"/>
<dbReference type="InterPro" id="IPR027443">
    <property type="entry name" value="IPNS-like_sf"/>
</dbReference>
<keyword evidence="9" id="KW-1185">Reference proteome</keyword>
<dbReference type="InterPro" id="IPR005123">
    <property type="entry name" value="Oxoglu/Fe-dep_dioxygenase_dom"/>
</dbReference>
<dbReference type="FunFam" id="2.60.120.330:FF:000079">
    <property type="entry name" value="Protein SRG1"/>
    <property type="match status" value="1"/>
</dbReference>
<feature type="domain" description="Fe2OG dioxygenase" evidence="7">
    <location>
        <begin position="200"/>
        <end position="300"/>
    </location>
</feature>
<keyword evidence="4 5" id="KW-0408">Iron</keyword>
<evidence type="ECO:0000256" key="3">
    <source>
        <dbReference type="ARBA" id="ARBA00023002"/>
    </source>
</evidence>
<evidence type="ECO:0000256" key="1">
    <source>
        <dbReference type="ARBA" id="ARBA00008056"/>
    </source>
</evidence>
<dbReference type="Pfam" id="PF14226">
    <property type="entry name" value="DIOX_N"/>
    <property type="match status" value="1"/>
</dbReference>
<accession>A0A0K9PF75</accession>
<keyword evidence="3 5" id="KW-0560">Oxidoreductase</keyword>
<dbReference type="PRINTS" id="PR00682">
    <property type="entry name" value="IPNSYNTHASE"/>
</dbReference>
<name>A0A0K9PF75_ZOSMR</name>
<organism evidence="8 9">
    <name type="scientific">Zostera marina</name>
    <name type="common">Eelgrass</name>
    <dbReference type="NCBI Taxonomy" id="29655"/>
    <lineage>
        <taxon>Eukaryota</taxon>
        <taxon>Viridiplantae</taxon>
        <taxon>Streptophyta</taxon>
        <taxon>Embryophyta</taxon>
        <taxon>Tracheophyta</taxon>
        <taxon>Spermatophyta</taxon>
        <taxon>Magnoliopsida</taxon>
        <taxon>Liliopsida</taxon>
        <taxon>Zosteraceae</taxon>
        <taxon>Zostera</taxon>
    </lineage>
</organism>
<comment type="caution">
    <text evidence="8">The sequence shown here is derived from an EMBL/GenBank/DDBJ whole genome shotgun (WGS) entry which is preliminary data.</text>
</comment>
<proteinExistence type="inferred from homology"/>
<dbReference type="Pfam" id="PF03171">
    <property type="entry name" value="2OG-FeII_Oxy"/>
    <property type="match status" value="1"/>
</dbReference>
<reference evidence="9" key="1">
    <citation type="journal article" date="2016" name="Nature">
        <title>The genome of the seagrass Zostera marina reveals angiosperm adaptation to the sea.</title>
        <authorList>
            <person name="Olsen J.L."/>
            <person name="Rouze P."/>
            <person name="Verhelst B."/>
            <person name="Lin Y.-C."/>
            <person name="Bayer T."/>
            <person name="Collen J."/>
            <person name="Dattolo E."/>
            <person name="De Paoli E."/>
            <person name="Dittami S."/>
            <person name="Maumus F."/>
            <person name="Michel G."/>
            <person name="Kersting A."/>
            <person name="Lauritano C."/>
            <person name="Lohaus R."/>
            <person name="Toepel M."/>
            <person name="Tonon T."/>
            <person name="Vanneste K."/>
            <person name="Amirebrahimi M."/>
            <person name="Brakel J."/>
            <person name="Bostroem C."/>
            <person name="Chovatia M."/>
            <person name="Grimwood J."/>
            <person name="Jenkins J.W."/>
            <person name="Jueterbock A."/>
            <person name="Mraz A."/>
            <person name="Stam W.T."/>
            <person name="Tice H."/>
            <person name="Bornberg-Bauer E."/>
            <person name="Green P.J."/>
            <person name="Pearson G.A."/>
            <person name="Procaccini G."/>
            <person name="Duarte C.M."/>
            <person name="Schmutz J."/>
            <person name="Reusch T.B.H."/>
            <person name="Van de Peer Y."/>
        </authorList>
    </citation>
    <scope>NUCLEOTIDE SEQUENCE [LARGE SCALE GENOMIC DNA]</scope>
    <source>
        <strain evidence="9">cv. Finnish</strain>
    </source>
</reference>
<dbReference type="OMA" id="MKHAYAN"/>
<gene>
    <name evidence="8" type="ORF">ZOSMA_261G00150</name>
</gene>
<dbReference type="SUPFAM" id="SSF51197">
    <property type="entry name" value="Clavaminate synthase-like"/>
    <property type="match status" value="1"/>
</dbReference>
<sequence>MEWPEPIVRVQSISESGTTVIPKQYIKPPSRRPSLQSFESDHVSIKIPTIDLSEDMDYSSIVTSMSEACREWGFFHLANHGVSPVLLKKIRSVWKEFFYLPMDEKNKYANNPVTYEGYGSRLGVMKGANLDWGDYFHLNFLPVSLQDQSKWPSLPSSCRDTIEEYGREVAKVYSKLMRVISKSLELEEDDLWRALGGSEFTATMRVNFYPKCPQPDLTLGFSTHSDPGSLTILLPDDHVKGLQIRKDGSWLTVDSIPDVFVVNIADQIQVLTNNTYKSVEHRVLVNAEEERMSLAFFCNPKCDLMIEPMKRFVSEDQLAMYSPMTYQEYRMFVREKGPQGKSQLESLKSFGPRSTTSVDVDLAENA</sequence>
<evidence type="ECO:0000256" key="4">
    <source>
        <dbReference type="ARBA" id="ARBA00023004"/>
    </source>
</evidence>
<evidence type="ECO:0000256" key="6">
    <source>
        <dbReference type="SAM" id="MobiDB-lite"/>
    </source>
</evidence>
<evidence type="ECO:0000313" key="9">
    <source>
        <dbReference type="Proteomes" id="UP000036987"/>
    </source>
</evidence>
<dbReference type="InterPro" id="IPR050295">
    <property type="entry name" value="Plant_2OG-oxidoreductases"/>
</dbReference>
<dbReference type="Proteomes" id="UP000036987">
    <property type="component" value="Unassembled WGS sequence"/>
</dbReference>
<feature type="region of interest" description="Disordered" evidence="6">
    <location>
        <begin position="340"/>
        <end position="366"/>
    </location>
</feature>
<dbReference type="PANTHER" id="PTHR47991">
    <property type="entry name" value="OXOGLUTARATE/IRON-DEPENDENT DIOXYGENASE"/>
    <property type="match status" value="1"/>
</dbReference>